<evidence type="ECO:0000259" key="4">
    <source>
        <dbReference type="PROSITE" id="PS50830"/>
    </source>
</evidence>
<evidence type="ECO:0000313" key="7">
    <source>
        <dbReference type="Proteomes" id="UP000002718"/>
    </source>
</evidence>
<accession>Q2YCQ7</accession>
<name>Q2YCQ7_NITMU</name>
<dbReference type="eggNOG" id="COG1525">
    <property type="taxonomic scope" value="Bacteria"/>
</dbReference>
<proteinExistence type="predicted"/>
<reference evidence="6 8" key="4">
    <citation type="submission" date="2016-10" db="EMBL/GenBank/DDBJ databases">
        <authorList>
            <person name="de Groot N.N."/>
        </authorList>
    </citation>
    <scope>NUCLEOTIDE SEQUENCE [LARGE SCALE GENOMIC DNA]</scope>
    <source>
        <strain evidence="6 8">Nl13</strain>
    </source>
</reference>
<dbReference type="Proteomes" id="UP000002718">
    <property type="component" value="Chromosome"/>
</dbReference>
<evidence type="ECO:0000313" key="5">
    <source>
        <dbReference type="EMBL" id="ABB73464.1"/>
    </source>
</evidence>
<dbReference type="Pfam" id="PF00565">
    <property type="entry name" value="SNase"/>
    <property type="match status" value="1"/>
</dbReference>
<reference evidence="5 7" key="3">
    <citation type="journal article" date="2008" name="Appl. Environ. Microbiol.">
        <title>Complete genome sequence of Nitrosospira multiformis, an ammonia-oxidizing bacterium from the soil environment.</title>
        <authorList>
            <person name="Norton J.M."/>
            <person name="Klotz M.G."/>
            <person name="Stein L.Y."/>
            <person name="Arp D.J."/>
            <person name="Bottomley P.J."/>
            <person name="Chain P.S."/>
            <person name="Hauser L.J."/>
            <person name="Land M.L."/>
            <person name="Larimer F.W."/>
            <person name="Shin M.W."/>
            <person name="Starkenburg S.R."/>
        </authorList>
    </citation>
    <scope>NUCLEOTIDE SEQUENCE [LARGE SCALE GENOMIC DNA]</scope>
    <source>
        <strain evidence="5">ATCC 25196</strain>
        <strain evidence="7">ATCC 25196 / NCIMB 11849 / C 71</strain>
    </source>
</reference>
<dbReference type="PROSITE" id="PS50830">
    <property type="entry name" value="TNASE_3"/>
    <property type="match status" value="1"/>
</dbReference>
<dbReference type="SMART" id="SM00318">
    <property type="entry name" value="SNc"/>
    <property type="match status" value="1"/>
</dbReference>
<dbReference type="PANTHER" id="PTHR12302">
    <property type="entry name" value="EBNA2 BINDING PROTEIN P100"/>
    <property type="match status" value="1"/>
</dbReference>
<dbReference type="EMBL" id="CP000103">
    <property type="protein sequence ID" value="ABB73464.1"/>
    <property type="molecule type" value="Genomic_DNA"/>
</dbReference>
<dbReference type="GO" id="GO:0016787">
    <property type="term" value="F:hydrolase activity"/>
    <property type="evidence" value="ECO:0007669"/>
    <property type="project" value="UniProtKB-KW"/>
</dbReference>
<dbReference type="PANTHER" id="PTHR12302:SF3">
    <property type="entry name" value="SERINE_THREONINE-PROTEIN KINASE 31"/>
    <property type="match status" value="1"/>
</dbReference>
<dbReference type="KEGG" id="nmu:Nmul_A0156"/>
<dbReference type="InterPro" id="IPR035437">
    <property type="entry name" value="SNase_OB-fold_sf"/>
</dbReference>
<keyword evidence="2 6" id="KW-0255">Endonuclease</keyword>
<dbReference type="AlphaFoldDB" id="Q2YCQ7"/>
<evidence type="ECO:0000256" key="1">
    <source>
        <dbReference type="ARBA" id="ARBA00022722"/>
    </source>
</evidence>
<dbReference type="Gene3D" id="2.40.50.90">
    <property type="match status" value="1"/>
</dbReference>
<dbReference type="InterPro" id="IPR016071">
    <property type="entry name" value="Staphylococal_nuclease_OB-fold"/>
</dbReference>
<reference evidence="5" key="2">
    <citation type="submission" date="2005-08" db="EMBL/GenBank/DDBJ databases">
        <title>Complete sequence of Chromosome 1 of Nitrosospira multiformis ATCC 25196.</title>
        <authorList>
            <consortium name="US DOE Joint Genome Institute"/>
            <person name="Copeland A."/>
            <person name="Lucas S."/>
            <person name="Lapidus A."/>
            <person name="Barry K."/>
            <person name="Detter J.C."/>
            <person name="Glavina T."/>
            <person name="Hammon N."/>
            <person name="Israni S."/>
            <person name="Pitluck S."/>
            <person name="Chain P."/>
            <person name="Malfatti S."/>
            <person name="Shin M."/>
            <person name="Vergez L."/>
            <person name="Schmutz J."/>
            <person name="Larimer F."/>
            <person name="Land M."/>
            <person name="Hauser L."/>
            <person name="Kyrpides N."/>
            <person name="Lykidis A."/>
            <person name="Richardson P."/>
        </authorList>
    </citation>
    <scope>NUCLEOTIDE SEQUENCE</scope>
    <source>
        <strain evidence="5">ATCC 25196</strain>
    </source>
</reference>
<keyword evidence="7" id="KW-1185">Reference proteome</keyword>
<evidence type="ECO:0000313" key="8">
    <source>
        <dbReference type="Proteomes" id="UP000236751"/>
    </source>
</evidence>
<dbReference type="HOGENOM" id="CLU_046484_7_1_4"/>
<feature type="domain" description="TNase-like" evidence="4">
    <location>
        <begin position="84"/>
        <end position="204"/>
    </location>
</feature>
<dbReference type="EMBL" id="FNVK01000030">
    <property type="protein sequence ID" value="SEG10394.1"/>
    <property type="molecule type" value="Genomic_DNA"/>
</dbReference>
<keyword evidence="3" id="KW-0378">Hydrolase</keyword>
<keyword evidence="1" id="KW-0540">Nuclease</keyword>
<dbReference type="SUPFAM" id="SSF50199">
    <property type="entry name" value="Staphylococcal nuclease"/>
    <property type="match status" value="1"/>
</dbReference>
<evidence type="ECO:0000256" key="3">
    <source>
        <dbReference type="ARBA" id="ARBA00022801"/>
    </source>
</evidence>
<evidence type="ECO:0000313" key="6">
    <source>
        <dbReference type="EMBL" id="SEG10394.1"/>
    </source>
</evidence>
<gene>
    <name evidence="5" type="ordered locus">Nmul_A0156</name>
    <name evidence="6" type="ORF">SAMN05216403_13013</name>
</gene>
<protein>
    <submittedName>
        <fullName evidence="6">Endonuclease YncB, thermonuclease family</fullName>
    </submittedName>
    <submittedName>
        <fullName evidence="5">Nuclease (SNase-like)</fullName>
    </submittedName>
</protein>
<sequence length="228" mass="25479">MEYQENSISLLQDELIGSAAFVSELRLKGHGAMKKNILAALLLPAERMDLRLRHLPFEARMAMAIIALSTLVAWPLSAADSADEIIRAKAISIVDGDSISVVINQELVRVRLAGIDAPEGTQPFAIDSRQSLHDLCFWVEAELSSISKDYYGRMLAKVKCNGVNVNAEQVRRGMAWVADQSVGERELVQLQEEAQAGKRGLWSYESSIPPWEWHSRGWYSQRSWSGPR</sequence>
<evidence type="ECO:0000256" key="2">
    <source>
        <dbReference type="ARBA" id="ARBA00022759"/>
    </source>
</evidence>
<dbReference type="GO" id="GO:0004519">
    <property type="term" value="F:endonuclease activity"/>
    <property type="evidence" value="ECO:0007669"/>
    <property type="project" value="UniProtKB-KW"/>
</dbReference>
<dbReference type="Proteomes" id="UP000236751">
    <property type="component" value="Unassembled WGS sequence"/>
</dbReference>
<reference evidence="7" key="1">
    <citation type="submission" date="2005-08" db="EMBL/GenBank/DDBJ databases">
        <title>Complete sequence of chromosome 1 of Nitrosospira multiformis ATCC 25196.</title>
        <authorList>
            <person name="Copeland A."/>
            <person name="Lucas S."/>
            <person name="Lapidus A."/>
            <person name="Barry K."/>
            <person name="Detter J.C."/>
            <person name="Glavina T."/>
            <person name="Hammon N."/>
            <person name="Israni S."/>
            <person name="Pitluck S."/>
            <person name="Chain P."/>
            <person name="Malfatti S."/>
            <person name="Shin M."/>
            <person name="Vergez L."/>
            <person name="Schmutz J."/>
            <person name="Larimer F."/>
            <person name="Land M."/>
            <person name="Hauser L."/>
            <person name="Kyrpides N."/>
            <person name="Lykidis A."/>
            <person name="Richardson P."/>
        </authorList>
    </citation>
    <scope>NUCLEOTIDE SEQUENCE [LARGE SCALE GENOMIC DNA]</scope>
    <source>
        <strain evidence="7">ATCC 25196 / NCIMB 11849 / C 71</strain>
    </source>
</reference>
<organism evidence="5 7">
    <name type="scientific">Nitrosospira multiformis (strain ATCC 25196 / NCIMB 11849 / C 71)</name>
    <dbReference type="NCBI Taxonomy" id="323848"/>
    <lineage>
        <taxon>Bacteria</taxon>
        <taxon>Pseudomonadati</taxon>
        <taxon>Pseudomonadota</taxon>
        <taxon>Betaproteobacteria</taxon>
        <taxon>Nitrosomonadales</taxon>
        <taxon>Nitrosomonadaceae</taxon>
        <taxon>Nitrosospira</taxon>
    </lineage>
</organism>